<evidence type="ECO:0000256" key="1">
    <source>
        <dbReference type="ARBA" id="ARBA00004141"/>
    </source>
</evidence>
<evidence type="ECO:0000256" key="8">
    <source>
        <dbReference type="SAM" id="MobiDB-lite"/>
    </source>
</evidence>
<evidence type="ECO:0000259" key="10">
    <source>
        <dbReference type="Pfam" id="PF13962"/>
    </source>
</evidence>
<keyword evidence="2 9" id="KW-0812">Transmembrane</keyword>
<evidence type="ECO:0000256" key="4">
    <source>
        <dbReference type="ARBA" id="ARBA00022989"/>
    </source>
</evidence>
<comment type="caution">
    <text evidence="11">The sequence shown here is derived from an EMBL/GenBank/DDBJ whole genome shotgun (WGS) entry which is preliminary data.</text>
</comment>
<dbReference type="PANTHER" id="PTHR24186:SF41">
    <property type="entry name" value="PGG DOMAIN-CONTAINING PROTEIN"/>
    <property type="match status" value="1"/>
</dbReference>
<dbReference type="AlphaFoldDB" id="A0A5J9US86"/>
<feature type="domain" description="PGG" evidence="10">
    <location>
        <begin position="442"/>
        <end position="546"/>
    </location>
</feature>
<dbReference type="InterPro" id="IPR036770">
    <property type="entry name" value="Ankyrin_rpt-contain_sf"/>
</dbReference>
<evidence type="ECO:0000256" key="9">
    <source>
        <dbReference type="SAM" id="Phobius"/>
    </source>
</evidence>
<gene>
    <name evidence="11" type="ORF">EJB05_28724</name>
</gene>
<feature type="non-terminal residue" evidence="11">
    <location>
        <position position="1"/>
    </location>
</feature>
<dbReference type="EMBL" id="RWGY01000013">
    <property type="protein sequence ID" value="TVU26188.1"/>
    <property type="molecule type" value="Genomic_DNA"/>
</dbReference>
<keyword evidence="12" id="KW-1185">Reference proteome</keyword>
<dbReference type="InterPro" id="IPR002110">
    <property type="entry name" value="Ankyrin_rpt"/>
</dbReference>
<evidence type="ECO:0000313" key="11">
    <source>
        <dbReference type="EMBL" id="TVU26188.1"/>
    </source>
</evidence>
<protein>
    <recommendedName>
        <fullName evidence="10">PGG domain-containing protein</fullName>
    </recommendedName>
</protein>
<evidence type="ECO:0000256" key="2">
    <source>
        <dbReference type="ARBA" id="ARBA00022692"/>
    </source>
</evidence>
<feature type="repeat" description="ANK" evidence="7">
    <location>
        <begin position="157"/>
        <end position="182"/>
    </location>
</feature>
<dbReference type="PANTHER" id="PTHR24186">
    <property type="entry name" value="PROTEIN PHOSPHATASE 1 REGULATORY SUBUNIT"/>
    <property type="match status" value="1"/>
</dbReference>
<feature type="transmembrane region" description="Helical" evidence="9">
    <location>
        <begin position="594"/>
        <end position="618"/>
    </location>
</feature>
<keyword evidence="3" id="KW-0677">Repeat</keyword>
<dbReference type="Pfam" id="PF00023">
    <property type="entry name" value="Ank"/>
    <property type="match status" value="1"/>
</dbReference>
<dbReference type="InterPro" id="IPR026961">
    <property type="entry name" value="PGG_dom"/>
</dbReference>
<name>A0A5J9US86_9POAL</name>
<dbReference type="Gene3D" id="1.25.40.20">
    <property type="entry name" value="Ankyrin repeat-containing domain"/>
    <property type="match status" value="1"/>
</dbReference>
<dbReference type="PROSITE" id="PS50297">
    <property type="entry name" value="ANK_REP_REGION"/>
    <property type="match status" value="4"/>
</dbReference>
<sequence length="646" mass="69632">MEDHHQQCIQLAHPSRSSSTHQPRDDDARWMDMCPSLYHAVHRGRTEEVMALLLQQHGAAGHDQRKGIVQHERCDILEASAEGNTVLHVAAEHGHDDLIRELHLRFREKTGLLSCRNSALDTPLHRAARAGHAKAVAVLIQLTEERGESILDCKNEAGDTALHLAARHGHGAAVEVLVSAAAATASELNNAGVSPLYLAVVSGSVQAVRAIVTSCRDASPAGPGSQNALHAAVFQSSEMVELLLQWRPSLADEVDGNGSTPLHFAASDGHRSVVRAILHAAPPRAAYRKDRSGGLSALHVAARMGHDRVVRELIRSCPDAGEIRDDGGGTFLHAAAKEKRASVVSLAAGDPMLRGLLDARDRDGNTPLHLAVAAGAPASWRPCCGRARCAPMCSTTMASRRLTSPRNQPVSLVLILVAFGARSRPQRQDHLKPWSGRDIGKGIETASDSLSVVAGLIATAAFAAGFQLPGGYGDDGTANLKDKPAFKCFMYLNTFAVAMSVVTVILLVYGKASRSAGTWKSFVASLHCMWLSLNSPMMAFYAALTAVTNKGDRVGLLYLNVDCACNQESSLTDWRSLWRSRFRTRQDAIIKRQYPFAGATLPSILLLLVINFLVTFGFDVVSNPSVYSAYLPGRHSIFEQEKKVVL</sequence>
<accession>A0A5J9US86</accession>
<dbReference type="Pfam" id="PF12796">
    <property type="entry name" value="Ank_2"/>
    <property type="match status" value="3"/>
</dbReference>
<dbReference type="OrthoDB" id="303876at2759"/>
<evidence type="ECO:0000256" key="5">
    <source>
        <dbReference type="ARBA" id="ARBA00023043"/>
    </source>
</evidence>
<dbReference type="SUPFAM" id="SSF48403">
    <property type="entry name" value="Ankyrin repeat"/>
    <property type="match status" value="1"/>
</dbReference>
<organism evidence="11 12">
    <name type="scientific">Eragrostis curvula</name>
    <name type="common">weeping love grass</name>
    <dbReference type="NCBI Taxonomy" id="38414"/>
    <lineage>
        <taxon>Eukaryota</taxon>
        <taxon>Viridiplantae</taxon>
        <taxon>Streptophyta</taxon>
        <taxon>Embryophyta</taxon>
        <taxon>Tracheophyta</taxon>
        <taxon>Spermatophyta</taxon>
        <taxon>Magnoliopsida</taxon>
        <taxon>Liliopsida</taxon>
        <taxon>Poales</taxon>
        <taxon>Poaceae</taxon>
        <taxon>PACMAD clade</taxon>
        <taxon>Chloridoideae</taxon>
        <taxon>Eragrostideae</taxon>
        <taxon>Eragrostidinae</taxon>
        <taxon>Eragrostis</taxon>
    </lineage>
</organism>
<dbReference type="SMART" id="SM00248">
    <property type="entry name" value="ANK"/>
    <property type="match status" value="8"/>
</dbReference>
<feature type="repeat" description="ANK" evidence="7">
    <location>
        <begin position="293"/>
        <end position="325"/>
    </location>
</feature>
<dbReference type="PROSITE" id="PS50088">
    <property type="entry name" value="ANK_REPEAT"/>
    <property type="match status" value="4"/>
</dbReference>
<dbReference type="Gramene" id="TVU26188">
    <property type="protein sequence ID" value="TVU26188"/>
    <property type="gene ID" value="EJB05_28724"/>
</dbReference>
<keyword evidence="6 9" id="KW-0472">Membrane</keyword>
<feature type="transmembrane region" description="Helical" evidence="9">
    <location>
        <begin position="450"/>
        <end position="468"/>
    </location>
</feature>
<evidence type="ECO:0000256" key="3">
    <source>
        <dbReference type="ARBA" id="ARBA00022737"/>
    </source>
</evidence>
<evidence type="ECO:0000313" key="12">
    <source>
        <dbReference type="Proteomes" id="UP000324897"/>
    </source>
</evidence>
<dbReference type="Proteomes" id="UP000324897">
    <property type="component" value="Chromosome 2"/>
</dbReference>
<proteinExistence type="predicted"/>
<evidence type="ECO:0000256" key="6">
    <source>
        <dbReference type="ARBA" id="ARBA00023136"/>
    </source>
</evidence>
<comment type="subcellular location">
    <subcellularLocation>
        <location evidence="1">Membrane</location>
        <topology evidence="1">Multi-pass membrane protein</topology>
    </subcellularLocation>
</comment>
<feature type="repeat" description="ANK" evidence="7">
    <location>
        <begin position="257"/>
        <end position="278"/>
    </location>
</feature>
<keyword evidence="5 7" id="KW-0040">ANK repeat</keyword>
<dbReference type="GO" id="GO:0005886">
    <property type="term" value="C:plasma membrane"/>
    <property type="evidence" value="ECO:0007669"/>
    <property type="project" value="TreeGrafter"/>
</dbReference>
<feature type="region of interest" description="Disordered" evidence="8">
    <location>
        <begin position="1"/>
        <end position="28"/>
    </location>
</feature>
<feature type="transmembrane region" description="Helical" evidence="9">
    <location>
        <begin position="489"/>
        <end position="510"/>
    </location>
</feature>
<evidence type="ECO:0000256" key="7">
    <source>
        <dbReference type="PROSITE-ProRule" id="PRU00023"/>
    </source>
</evidence>
<reference evidence="11 12" key="1">
    <citation type="journal article" date="2019" name="Sci. Rep.">
        <title>A high-quality genome of Eragrostis curvula grass provides insights into Poaceae evolution and supports new strategies to enhance forage quality.</title>
        <authorList>
            <person name="Carballo J."/>
            <person name="Santos B.A.C.M."/>
            <person name="Zappacosta D."/>
            <person name="Garbus I."/>
            <person name="Selva J.P."/>
            <person name="Gallo C.A."/>
            <person name="Diaz A."/>
            <person name="Albertini E."/>
            <person name="Caccamo M."/>
            <person name="Echenique V."/>
        </authorList>
    </citation>
    <scope>NUCLEOTIDE SEQUENCE [LARGE SCALE GENOMIC DNA]</scope>
    <source>
        <strain evidence="12">cv. Victoria</strain>
        <tissue evidence="11">Leaf</tissue>
    </source>
</reference>
<feature type="repeat" description="ANK" evidence="7">
    <location>
        <begin position="82"/>
        <end position="102"/>
    </location>
</feature>
<keyword evidence="4 9" id="KW-1133">Transmembrane helix</keyword>
<dbReference type="Pfam" id="PF13962">
    <property type="entry name" value="PGG"/>
    <property type="match status" value="1"/>
</dbReference>